<keyword evidence="2" id="KW-1185">Reference proteome</keyword>
<gene>
    <name evidence="1" type="ORF">BDY19DRAFT_892557</name>
</gene>
<comment type="caution">
    <text evidence="1">The sequence shown here is derived from an EMBL/GenBank/DDBJ whole genome shotgun (WGS) entry which is preliminary data.</text>
</comment>
<proteinExistence type="predicted"/>
<sequence length="717" mass="79739">MRQRGMTEEDRKFRLALENLRFGSCTQQDIALLFTRIAGPLPNQPKVTSPQFRHVSIVTAKNAVRDAAVAVRPGMHAIEKRKLLGDFLSIDSFPNAQGSASVSETRRLSNHTCDPLRTSNVIPSELRNLLWSLPPRRTEHVAGRLQLCEGMPVLLKANEATELCATNGAEGIVVGWDADAFPDIPNAYTLKTLFIQLSNPPHDIQLPGLPLNVVPVTPSTVHFTVKVDRDMSLRISRSQVQVLPNFAMTDFACQGRTRPFNVVDLRDCKTHMSLYTVLSRGCSLCGTLILYPFDVAPACNGMHADLLREFRELEILAAVTELEYNGVLPFSTHGQMRSYVISQFQAWKGIHYVPDDVHPALRWDTVPPSMLEPTSPSVVWKILNSSAPSSSASIIHTSVKRRSSASLNDRPTKRPCISQHFSVPESSRLLVSPLGFKWDNINWSCAYDSLFMILYNLVHLGRVDLTCHPGFAANSALQCLHEGFSELLSSSEPQLTPENVRDSVRDVLATFADSTLPRFGSTMSNIDSLLNVLFSIPSSFAALAGCCTGCHVLSQCSEELFMTYILSATSFVFSKAEYPQSISVQAIFNKLLLYHTRVWSCASCHTSQTYTTTRFLTTPLFLAIELIPTDVSMPNVLINYAVDLHEFNSGQWELAGVIYLGGGHFTSRFIDEHQRVWSHDGISQSNCATYCGLLPDVDLKEYNGRRISYLLYIPSRS</sequence>
<accession>A0ACB8U0F2</accession>
<reference evidence="1" key="1">
    <citation type="journal article" date="2021" name="Environ. Microbiol.">
        <title>Gene family expansions and transcriptome signatures uncover fungal adaptations to wood decay.</title>
        <authorList>
            <person name="Hage H."/>
            <person name="Miyauchi S."/>
            <person name="Viragh M."/>
            <person name="Drula E."/>
            <person name="Min B."/>
            <person name="Chaduli D."/>
            <person name="Navarro D."/>
            <person name="Favel A."/>
            <person name="Norest M."/>
            <person name="Lesage-Meessen L."/>
            <person name="Balint B."/>
            <person name="Merenyi Z."/>
            <person name="de Eugenio L."/>
            <person name="Morin E."/>
            <person name="Martinez A.T."/>
            <person name="Baldrian P."/>
            <person name="Stursova M."/>
            <person name="Martinez M.J."/>
            <person name="Novotny C."/>
            <person name="Magnuson J.K."/>
            <person name="Spatafora J.W."/>
            <person name="Maurice S."/>
            <person name="Pangilinan J."/>
            <person name="Andreopoulos W."/>
            <person name="LaButti K."/>
            <person name="Hundley H."/>
            <person name="Na H."/>
            <person name="Kuo A."/>
            <person name="Barry K."/>
            <person name="Lipzen A."/>
            <person name="Henrissat B."/>
            <person name="Riley R."/>
            <person name="Ahrendt S."/>
            <person name="Nagy L.G."/>
            <person name="Grigoriev I.V."/>
            <person name="Martin F."/>
            <person name="Rosso M.N."/>
        </authorList>
    </citation>
    <scope>NUCLEOTIDE SEQUENCE</scope>
    <source>
        <strain evidence="1">CBS 384.51</strain>
    </source>
</reference>
<name>A0ACB8U0F2_9APHY</name>
<organism evidence="1 2">
    <name type="scientific">Irpex rosettiformis</name>
    <dbReference type="NCBI Taxonomy" id="378272"/>
    <lineage>
        <taxon>Eukaryota</taxon>
        <taxon>Fungi</taxon>
        <taxon>Dikarya</taxon>
        <taxon>Basidiomycota</taxon>
        <taxon>Agaricomycotina</taxon>
        <taxon>Agaricomycetes</taxon>
        <taxon>Polyporales</taxon>
        <taxon>Irpicaceae</taxon>
        <taxon>Irpex</taxon>
    </lineage>
</organism>
<dbReference type="Proteomes" id="UP001055072">
    <property type="component" value="Unassembled WGS sequence"/>
</dbReference>
<evidence type="ECO:0000313" key="1">
    <source>
        <dbReference type="EMBL" id="KAI0087679.1"/>
    </source>
</evidence>
<evidence type="ECO:0000313" key="2">
    <source>
        <dbReference type="Proteomes" id="UP001055072"/>
    </source>
</evidence>
<dbReference type="EMBL" id="MU274916">
    <property type="protein sequence ID" value="KAI0087679.1"/>
    <property type="molecule type" value="Genomic_DNA"/>
</dbReference>
<protein>
    <submittedName>
        <fullName evidence="1">Uncharacterized protein</fullName>
    </submittedName>
</protein>